<name>A0ACB7TCR3_HYAAI</name>
<protein>
    <submittedName>
        <fullName evidence="1">Uncharacterized protein</fullName>
    </submittedName>
</protein>
<keyword evidence="2" id="KW-1185">Reference proteome</keyword>
<organism evidence="1 2">
    <name type="scientific">Hyalomma asiaticum</name>
    <name type="common">Tick</name>
    <dbReference type="NCBI Taxonomy" id="266040"/>
    <lineage>
        <taxon>Eukaryota</taxon>
        <taxon>Metazoa</taxon>
        <taxon>Ecdysozoa</taxon>
        <taxon>Arthropoda</taxon>
        <taxon>Chelicerata</taxon>
        <taxon>Arachnida</taxon>
        <taxon>Acari</taxon>
        <taxon>Parasitiformes</taxon>
        <taxon>Ixodida</taxon>
        <taxon>Ixodoidea</taxon>
        <taxon>Ixodidae</taxon>
        <taxon>Hyalomminae</taxon>
        <taxon>Hyalomma</taxon>
    </lineage>
</organism>
<evidence type="ECO:0000313" key="2">
    <source>
        <dbReference type="Proteomes" id="UP000821845"/>
    </source>
</evidence>
<reference evidence="1" key="1">
    <citation type="submission" date="2020-05" db="EMBL/GenBank/DDBJ databases">
        <title>Large-scale comparative analyses of tick genomes elucidate their genetic diversity and vector capacities.</title>
        <authorList>
            <person name="Jia N."/>
            <person name="Wang J."/>
            <person name="Shi W."/>
            <person name="Du L."/>
            <person name="Sun Y."/>
            <person name="Zhan W."/>
            <person name="Jiang J."/>
            <person name="Wang Q."/>
            <person name="Zhang B."/>
            <person name="Ji P."/>
            <person name="Sakyi L.B."/>
            <person name="Cui X."/>
            <person name="Yuan T."/>
            <person name="Jiang B."/>
            <person name="Yang W."/>
            <person name="Lam T.T.-Y."/>
            <person name="Chang Q."/>
            <person name="Ding S."/>
            <person name="Wang X."/>
            <person name="Zhu J."/>
            <person name="Ruan X."/>
            <person name="Zhao L."/>
            <person name="Wei J."/>
            <person name="Que T."/>
            <person name="Du C."/>
            <person name="Cheng J."/>
            <person name="Dai P."/>
            <person name="Han X."/>
            <person name="Huang E."/>
            <person name="Gao Y."/>
            <person name="Liu J."/>
            <person name="Shao H."/>
            <person name="Ye R."/>
            <person name="Li L."/>
            <person name="Wei W."/>
            <person name="Wang X."/>
            <person name="Wang C."/>
            <person name="Yang T."/>
            <person name="Huo Q."/>
            <person name="Li W."/>
            <person name="Guo W."/>
            <person name="Chen H."/>
            <person name="Zhou L."/>
            <person name="Ni X."/>
            <person name="Tian J."/>
            <person name="Zhou Y."/>
            <person name="Sheng Y."/>
            <person name="Liu T."/>
            <person name="Pan Y."/>
            <person name="Xia L."/>
            <person name="Li J."/>
            <person name="Zhao F."/>
            <person name="Cao W."/>
        </authorList>
    </citation>
    <scope>NUCLEOTIDE SEQUENCE</scope>
    <source>
        <strain evidence="1">Hyas-2018</strain>
    </source>
</reference>
<comment type="caution">
    <text evidence="1">The sequence shown here is derived from an EMBL/GenBank/DDBJ whole genome shotgun (WGS) entry which is preliminary data.</text>
</comment>
<proteinExistence type="predicted"/>
<evidence type="ECO:0000313" key="1">
    <source>
        <dbReference type="EMBL" id="KAH6942654.1"/>
    </source>
</evidence>
<gene>
    <name evidence="1" type="ORF">HPB50_008958</name>
</gene>
<sequence>MAANMAAEGIMAFTIGEAVSSRAHFREAVTWIHLFREGKLTVFKRALPPGSAAMFYLEIIQALVSLEYTTGADSILLHRKTVQPGIVAAISATSQGTSHLSAGSHPCPSNS</sequence>
<dbReference type="Proteomes" id="UP000821845">
    <property type="component" value="Chromosome 10"/>
</dbReference>
<dbReference type="EMBL" id="CM023490">
    <property type="protein sequence ID" value="KAH6942654.1"/>
    <property type="molecule type" value="Genomic_DNA"/>
</dbReference>
<accession>A0ACB7TCR3</accession>